<evidence type="ECO:0000313" key="4">
    <source>
        <dbReference type="EMBL" id="GFT77275.1"/>
    </source>
</evidence>
<dbReference type="InterPro" id="IPR001368">
    <property type="entry name" value="TNFR/NGFR_Cys_rich_reg"/>
</dbReference>
<feature type="transmembrane region" description="Helical" evidence="1">
    <location>
        <begin position="120"/>
        <end position="145"/>
    </location>
</feature>
<feature type="domain" description="TNFR-Cys" evidence="3">
    <location>
        <begin position="20"/>
        <end position="57"/>
    </location>
</feature>
<comment type="caution">
    <text evidence="4">The sequence shown here is derived from an EMBL/GenBank/DDBJ whole genome shotgun (WGS) entry which is preliminary data.</text>
</comment>
<organism evidence="4 5">
    <name type="scientific">Nephila pilipes</name>
    <name type="common">Giant wood spider</name>
    <name type="synonym">Nephila maculata</name>
    <dbReference type="NCBI Taxonomy" id="299642"/>
    <lineage>
        <taxon>Eukaryota</taxon>
        <taxon>Metazoa</taxon>
        <taxon>Ecdysozoa</taxon>
        <taxon>Arthropoda</taxon>
        <taxon>Chelicerata</taxon>
        <taxon>Arachnida</taxon>
        <taxon>Araneae</taxon>
        <taxon>Araneomorphae</taxon>
        <taxon>Entelegynae</taxon>
        <taxon>Araneoidea</taxon>
        <taxon>Nephilidae</taxon>
        <taxon>Nephila</taxon>
    </lineage>
</organism>
<proteinExistence type="predicted"/>
<gene>
    <name evidence="4" type="ORF">NPIL_242061</name>
</gene>
<evidence type="ECO:0000256" key="1">
    <source>
        <dbReference type="SAM" id="Phobius"/>
    </source>
</evidence>
<dbReference type="EMBL" id="BMAW01117897">
    <property type="protein sequence ID" value="GFT77275.1"/>
    <property type="molecule type" value="Genomic_DNA"/>
</dbReference>
<sequence>MLLLAGLVLIITSAFGSELCKEKHWFNDMTGKCQPCTVCAGKSWEMAPCLDYSDTMCVNLIEIGRSLQKRIEIDRKSGQGSNDLDHPHKWHEMEGKEPSVASVFTQEKVSKSDIEEIDNMWSQMILVVLSVGFIFIVVAIILMMMRYCGKVGSRSENRKTVNRARLFSRDRLNTTEYMNNLATLDRRLAIDEILEKRKRAIFEPQLLHENVYTDEVFVDVSRIPRNLKDNHDYEELDHKKCLLQMQEHQ</sequence>
<accession>A0A8X6PPM1</accession>
<dbReference type="PROSITE" id="PS00652">
    <property type="entry name" value="TNFR_NGFR_1"/>
    <property type="match status" value="1"/>
</dbReference>
<reference evidence="4" key="1">
    <citation type="submission" date="2020-08" db="EMBL/GenBank/DDBJ databases">
        <title>Multicomponent nature underlies the extraordinary mechanical properties of spider dragline silk.</title>
        <authorList>
            <person name="Kono N."/>
            <person name="Nakamura H."/>
            <person name="Mori M."/>
            <person name="Yoshida Y."/>
            <person name="Ohtoshi R."/>
            <person name="Malay A.D."/>
            <person name="Moran D.A.P."/>
            <person name="Tomita M."/>
            <person name="Numata K."/>
            <person name="Arakawa K."/>
        </authorList>
    </citation>
    <scope>NUCLEOTIDE SEQUENCE</scope>
</reference>
<keyword evidence="5" id="KW-1185">Reference proteome</keyword>
<dbReference type="OrthoDB" id="6420395at2759"/>
<evidence type="ECO:0000259" key="3">
    <source>
        <dbReference type="PROSITE" id="PS00652"/>
    </source>
</evidence>
<feature type="chain" id="PRO_5036461618" evidence="2">
    <location>
        <begin position="17"/>
        <end position="249"/>
    </location>
</feature>
<name>A0A8X6PPM1_NEPPI</name>
<dbReference type="Proteomes" id="UP000887013">
    <property type="component" value="Unassembled WGS sequence"/>
</dbReference>
<keyword evidence="1" id="KW-1133">Transmembrane helix</keyword>
<keyword evidence="2" id="KW-0732">Signal</keyword>
<keyword evidence="1" id="KW-0472">Membrane</keyword>
<evidence type="ECO:0000256" key="2">
    <source>
        <dbReference type="SAM" id="SignalP"/>
    </source>
</evidence>
<keyword evidence="1" id="KW-0812">Transmembrane</keyword>
<protein>
    <submittedName>
        <fullName evidence="4">TNFR-Cys domain-containing protein</fullName>
    </submittedName>
</protein>
<evidence type="ECO:0000313" key="5">
    <source>
        <dbReference type="Proteomes" id="UP000887013"/>
    </source>
</evidence>
<feature type="signal peptide" evidence="2">
    <location>
        <begin position="1"/>
        <end position="16"/>
    </location>
</feature>
<dbReference type="AlphaFoldDB" id="A0A8X6PPM1"/>